<dbReference type="EMBL" id="KQ483645">
    <property type="protein sequence ID" value="KYP43973.1"/>
    <property type="molecule type" value="Genomic_DNA"/>
</dbReference>
<gene>
    <name evidence="2" type="ORF">KK1_034557</name>
</gene>
<dbReference type="Pfam" id="PF13966">
    <property type="entry name" value="zf-RVT"/>
    <property type="match status" value="1"/>
</dbReference>
<dbReference type="Gramene" id="C.cajan_32420.t">
    <property type="protein sequence ID" value="C.cajan_32420.t.cds1"/>
    <property type="gene ID" value="C.cajan_32420"/>
</dbReference>
<sequence length="70" mass="7827">MSFLWHVAHEGLLTNETRAAHGLTTTSTCPLCMQGVETTHHILRDCSLSREIWKRIPGGDLIMQPTRGNV</sequence>
<organism evidence="2 3">
    <name type="scientific">Cajanus cajan</name>
    <name type="common">Pigeon pea</name>
    <name type="synonym">Cajanus indicus</name>
    <dbReference type="NCBI Taxonomy" id="3821"/>
    <lineage>
        <taxon>Eukaryota</taxon>
        <taxon>Viridiplantae</taxon>
        <taxon>Streptophyta</taxon>
        <taxon>Embryophyta</taxon>
        <taxon>Tracheophyta</taxon>
        <taxon>Spermatophyta</taxon>
        <taxon>Magnoliopsida</taxon>
        <taxon>eudicotyledons</taxon>
        <taxon>Gunneridae</taxon>
        <taxon>Pentapetalae</taxon>
        <taxon>rosids</taxon>
        <taxon>fabids</taxon>
        <taxon>Fabales</taxon>
        <taxon>Fabaceae</taxon>
        <taxon>Papilionoideae</taxon>
        <taxon>50 kb inversion clade</taxon>
        <taxon>NPAAA clade</taxon>
        <taxon>indigoferoid/millettioid clade</taxon>
        <taxon>Phaseoleae</taxon>
        <taxon>Cajanus</taxon>
    </lineage>
</organism>
<keyword evidence="3" id="KW-1185">Reference proteome</keyword>
<name>A0A151RN98_CAJCA</name>
<evidence type="ECO:0000313" key="2">
    <source>
        <dbReference type="EMBL" id="KYP43973.1"/>
    </source>
</evidence>
<dbReference type="InterPro" id="IPR026960">
    <property type="entry name" value="RVT-Znf"/>
</dbReference>
<protein>
    <submittedName>
        <fullName evidence="2">Ribonuclease H protein At1g65750 family</fullName>
    </submittedName>
</protein>
<feature type="domain" description="Reverse transcriptase zinc-binding" evidence="1">
    <location>
        <begin position="3"/>
        <end position="53"/>
    </location>
</feature>
<evidence type="ECO:0000259" key="1">
    <source>
        <dbReference type="Pfam" id="PF13966"/>
    </source>
</evidence>
<dbReference type="Proteomes" id="UP000075243">
    <property type="component" value="Unassembled WGS sequence"/>
</dbReference>
<dbReference type="AlphaFoldDB" id="A0A151RN98"/>
<proteinExistence type="predicted"/>
<reference evidence="2" key="1">
    <citation type="journal article" date="2012" name="Nat. Biotechnol.">
        <title>Draft genome sequence of pigeonpea (Cajanus cajan), an orphan legume crop of resource-poor farmers.</title>
        <authorList>
            <person name="Varshney R.K."/>
            <person name="Chen W."/>
            <person name="Li Y."/>
            <person name="Bharti A.K."/>
            <person name="Saxena R.K."/>
            <person name="Schlueter J.A."/>
            <person name="Donoghue M.T."/>
            <person name="Azam S."/>
            <person name="Fan G."/>
            <person name="Whaley A.M."/>
            <person name="Farmer A.D."/>
            <person name="Sheridan J."/>
            <person name="Iwata A."/>
            <person name="Tuteja R."/>
            <person name="Penmetsa R.V."/>
            <person name="Wu W."/>
            <person name="Upadhyaya H.D."/>
            <person name="Yang S.P."/>
            <person name="Shah T."/>
            <person name="Saxena K.B."/>
            <person name="Michael T."/>
            <person name="McCombie W.R."/>
            <person name="Yang B."/>
            <person name="Zhang G."/>
            <person name="Yang H."/>
            <person name="Wang J."/>
            <person name="Spillane C."/>
            <person name="Cook D.R."/>
            <person name="May G.D."/>
            <person name="Xu X."/>
            <person name="Jackson S.A."/>
        </authorList>
    </citation>
    <scope>NUCLEOTIDE SEQUENCE [LARGE SCALE GENOMIC DNA]</scope>
</reference>
<evidence type="ECO:0000313" key="3">
    <source>
        <dbReference type="Proteomes" id="UP000075243"/>
    </source>
</evidence>
<accession>A0A151RN98</accession>